<dbReference type="AlphaFoldDB" id="A0A099I6K2"/>
<reference evidence="7 8" key="1">
    <citation type="submission" date="2014-08" db="EMBL/GenBank/DDBJ databases">
        <title>Clostridium innocuum, an unnegligible vancomycin-resistant pathogen causing extra-intestinal infections.</title>
        <authorList>
            <person name="Feng Y."/>
            <person name="Chiu C.-H."/>
        </authorList>
    </citation>
    <scope>NUCLEOTIDE SEQUENCE [LARGE SCALE GENOMIC DNA]</scope>
    <source>
        <strain evidence="7 8">AN88</strain>
    </source>
</reference>
<evidence type="ECO:0000256" key="1">
    <source>
        <dbReference type="ARBA" id="ARBA00004141"/>
    </source>
</evidence>
<comment type="caution">
    <text evidence="7">The sequence shown here is derived from an EMBL/GenBank/DDBJ whole genome shotgun (WGS) entry which is preliminary data.</text>
</comment>
<dbReference type="GO" id="GO:0016020">
    <property type="term" value="C:membrane"/>
    <property type="evidence" value="ECO:0007669"/>
    <property type="project" value="UniProtKB-SubCell"/>
</dbReference>
<dbReference type="RefSeq" id="WP_044905236.1">
    <property type="nucleotide sequence ID" value="NZ_JQIF01000041.1"/>
</dbReference>
<feature type="transmembrane region" description="Helical" evidence="5">
    <location>
        <begin position="61"/>
        <end position="80"/>
    </location>
</feature>
<dbReference type="EMBL" id="JQIF01000041">
    <property type="protein sequence ID" value="KGJ53340.1"/>
    <property type="molecule type" value="Genomic_DNA"/>
</dbReference>
<proteinExistence type="predicted"/>
<evidence type="ECO:0000313" key="7">
    <source>
        <dbReference type="EMBL" id="KGJ53340.1"/>
    </source>
</evidence>
<feature type="transmembrane region" description="Helical" evidence="5">
    <location>
        <begin position="12"/>
        <end position="32"/>
    </location>
</feature>
<evidence type="ECO:0000313" key="8">
    <source>
        <dbReference type="Proteomes" id="UP000030008"/>
    </source>
</evidence>
<feature type="transmembrane region" description="Helical" evidence="5">
    <location>
        <begin position="250"/>
        <end position="266"/>
    </location>
</feature>
<dbReference type="Pfam" id="PF13515">
    <property type="entry name" value="FUSC_2"/>
    <property type="match status" value="1"/>
</dbReference>
<keyword evidence="3 5" id="KW-1133">Transmembrane helix</keyword>
<keyword evidence="2 5" id="KW-0812">Transmembrane</keyword>
<gene>
    <name evidence="7" type="ORF">CIAN88_09840</name>
</gene>
<feature type="transmembrane region" description="Helical" evidence="5">
    <location>
        <begin position="86"/>
        <end position="104"/>
    </location>
</feature>
<feature type="transmembrane region" description="Helical" evidence="5">
    <location>
        <begin position="179"/>
        <end position="197"/>
    </location>
</feature>
<feature type="transmembrane region" description="Helical" evidence="5">
    <location>
        <begin position="295"/>
        <end position="314"/>
    </location>
</feature>
<evidence type="ECO:0000259" key="6">
    <source>
        <dbReference type="Pfam" id="PF13515"/>
    </source>
</evidence>
<dbReference type="InterPro" id="IPR049453">
    <property type="entry name" value="Memb_transporter_dom"/>
</dbReference>
<dbReference type="Proteomes" id="UP000030008">
    <property type="component" value="Unassembled WGS sequence"/>
</dbReference>
<evidence type="ECO:0000256" key="5">
    <source>
        <dbReference type="SAM" id="Phobius"/>
    </source>
</evidence>
<feature type="domain" description="Integral membrane bound transporter" evidence="6">
    <location>
        <begin position="189"/>
        <end position="310"/>
    </location>
</feature>
<keyword evidence="4 5" id="KW-0472">Membrane</keyword>
<name>A0A099I6K2_CLOIN</name>
<evidence type="ECO:0000256" key="2">
    <source>
        <dbReference type="ARBA" id="ARBA00022692"/>
    </source>
</evidence>
<evidence type="ECO:0000256" key="4">
    <source>
        <dbReference type="ARBA" id="ARBA00023136"/>
    </source>
</evidence>
<protein>
    <submittedName>
        <fullName evidence="7">Membrane protein</fullName>
    </submittedName>
</protein>
<sequence>MHLISMSFAKEALYNAFRFVINVGFIFLFQIMFHAENTLTAVALSVGFTMLPNSELHIRPGAMCCIVLLLYIGGGIAAQSALLHPALAFLINFWFLVLLLALISEPMEMKANISFLLCFVFSQSTYVPWTQFPARLACVSFGALLICGCIVLNWKRKGIGRNGCTLKEQFQRSRVHRSYILRMSLGISLAMLIASILQLSKPLWISIVVMSLTQLEFSETLERIRHRFIGTLAGIVLFFVFFQLLIPQQYAMLVIMLLGYIGFFLPEYKYKQVINAISALNASLVILDTKTAIENRLFCLVLGIVIVIVIYMLAGTARKVHRIQRWSVHTAMADDHPKNRETAALFSISTCTYGE</sequence>
<comment type="subcellular location">
    <subcellularLocation>
        <location evidence="1">Membrane</location>
        <topology evidence="1">Multi-pass membrane protein</topology>
    </subcellularLocation>
</comment>
<evidence type="ECO:0000256" key="3">
    <source>
        <dbReference type="ARBA" id="ARBA00022989"/>
    </source>
</evidence>
<organism evidence="7 8">
    <name type="scientific">Clostridium innocuum</name>
    <dbReference type="NCBI Taxonomy" id="1522"/>
    <lineage>
        <taxon>Bacteria</taxon>
        <taxon>Bacillati</taxon>
        <taxon>Bacillota</taxon>
        <taxon>Clostridia</taxon>
        <taxon>Eubacteriales</taxon>
        <taxon>Clostridiaceae</taxon>
        <taxon>Clostridium</taxon>
    </lineage>
</organism>
<feature type="transmembrane region" description="Helical" evidence="5">
    <location>
        <begin position="134"/>
        <end position="154"/>
    </location>
</feature>
<accession>A0A099I6K2</accession>
<feature type="transmembrane region" description="Helical" evidence="5">
    <location>
        <begin position="228"/>
        <end position="244"/>
    </location>
</feature>